<gene>
    <name evidence="1" type="ORF">GCM10025867_46470</name>
</gene>
<dbReference type="RefSeq" id="WP_286347264.1">
    <property type="nucleotide sequence ID" value="NZ_AP027733.1"/>
</dbReference>
<protein>
    <recommendedName>
        <fullName evidence="3">DUF3039 domain-containing protein</fullName>
    </recommendedName>
</protein>
<name>A0ABM8GVD6_9MICO</name>
<dbReference type="EMBL" id="AP027733">
    <property type="protein sequence ID" value="BDZ52406.1"/>
    <property type="molecule type" value="Genomic_DNA"/>
</dbReference>
<evidence type="ECO:0008006" key="3">
    <source>
        <dbReference type="Google" id="ProtNLM"/>
    </source>
</evidence>
<sequence length="67" mass="7292">MSAHEPPYRSLLHYDPTATKEGIVWIGMGTDLAPVCGNRDFISVTDRVELTECGNCLRVLAAEGRSA</sequence>
<keyword evidence="2" id="KW-1185">Reference proteome</keyword>
<dbReference type="Proteomes" id="UP001321486">
    <property type="component" value="Plasmid pNBRC108728a"/>
</dbReference>
<proteinExistence type="predicted"/>
<organism evidence="1 2">
    <name type="scientific">Frondihabitans sucicola</name>
    <dbReference type="NCBI Taxonomy" id="1268041"/>
    <lineage>
        <taxon>Bacteria</taxon>
        <taxon>Bacillati</taxon>
        <taxon>Actinomycetota</taxon>
        <taxon>Actinomycetes</taxon>
        <taxon>Micrococcales</taxon>
        <taxon>Microbacteriaceae</taxon>
        <taxon>Frondihabitans</taxon>
    </lineage>
</organism>
<keyword evidence="1" id="KW-0614">Plasmid</keyword>
<accession>A0ABM8GVD6</accession>
<geneLocation type="plasmid" evidence="1 2">
    <name>pNBRC108728a</name>
</geneLocation>
<evidence type="ECO:0000313" key="2">
    <source>
        <dbReference type="Proteomes" id="UP001321486"/>
    </source>
</evidence>
<reference evidence="2" key="1">
    <citation type="journal article" date="2019" name="Int. J. Syst. Evol. Microbiol.">
        <title>The Global Catalogue of Microorganisms (GCM) 10K type strain sequencing project: providing services to taxonomists for standard genome sequencing and annotation.</title>
        <authorList>
            <consortium name="The Broad Institute Genomics Platform"/>
            <consortium name="The Broad Institute Genome Sequencing Center for Infectious Disease"/>
            <person name="Wu L."/>
            <person name="Ma J."/>
        </authorList>
    </citation>
    <scope>NUCLEOTIDE SEQUENCE [LARGE SCALE GENOMIC DNA]</scope>
    <source>
        <strain evidence="2">NBRC 108728</strain>
    </source>
</reference>
<evidence type="ECO:0000313" key="1">
    <source>
        <dbReference type="EMBL" id="BDZ52406.1"/>
    </source>
</evidence>